<dbReference type="EMBL" id="QENQ01000001">
    <property type="protein sequence ID" value="PVX28636.1"/>
    <property type="molecule type" value="Genomic_DNA"/>
</dbReference>
<dbReference type="Gene3D" id="1.10.357.10">
    <property type="entry name" value="Tetracycline Repressor, domain 2"/>
    <property type="match status" value="1"/>
</dbReference>
<keyword evidence="4" id="KW-0804">Transcription</keyword>
<evidence type="ECO:0000256" key="2">
    <source>
        <dbReference type="ARBA" id="ARBA00023015"/>
    </source>
</evidence>
<evidence type="ECO:0000313" key="9">
    <source>
        <dbReference type="Proteomes" id="UP000245890"/>
    </source>
</evidence>
<dbReference type="Pfam" id="PF00440">
    <property type="entry name" value="TetR_N"/>
    <property type="match status" value="1"/>
</dbReference>
<dbReference type="RefSeq" id="WP_116468084.1">
    <property type="nucleotide sequence ID" value="NZ_QENQ01000001.1"/>
</dbReference>
<dbReference type="GO" id="GO:0000976">
    <property type="term" value="F:transcription cis-regulatory region binding"/>
    <property type="evidence" value="ECO:0007669"/>
    <property type="project" value="TreeGrafter"/>
</dbReference>
<dbReference type="SUPFAM" id="SSF48498">
    <property type="entry name" value="Tetracyclin repressor-like, C-terminal domain"/>
    <property type="match status" value="1"/>
</dbReference>
<keyword evidence="3 5" id="KW-0238">DNA-binding</keyword>
<dbReference type="SUPFAM" id="SSF46689">
    <property type="entry name" value="Homeodomain-like"/>
    <property type="match status" value="1"/>
</dbReference>
<sequence length="216" mass="24333">MSDAPETYVSQREMTGKHSRRRQQAIDMAAAIFARSGYQGASTRAIADALGIKVASLYFHIASKEEALAEICLLGMERSQGYLDQACEKATLAEQIRHFFKCQREDLIEHADYVIVAIRERAQLSEPALLRIRSMTARFRATMDRMFERAAERGELDPALTPRHCRFIMIGTLRGISEMHLSGLDLSSNNIMDKWVETLIRGIVAKNRQEGGARAD</sequence>
<evidence type="ECO:0000259" key="7">
    <source>
        <dbReference type="PROSITE" id="PS50977"/>
    </source>
</evidence>
<keyword evidence="1" id="KW-0678">Repressor</keyword>
<accession>A0A2U0SBA7</accession>
<evidence type="ECO:0000313" key="8">
    <source>
        <dbReference type="EMBL" id="PVX28636.1"/>
    </source>
</evidence>
<dbReference type="AlphaFoldDB" id="A0A2U0SBA7"/>
<feature type="DNA-binding region" description="H-T-H motif" evidence="5">
    <location>
        <begin position="42"/>
        <end position="61"/>
    </location>
</feature>
<dbReference type="InterPro" id="IPR036271">
    <property type="entry name" value="Tet_transcr_reg_TetR-rel_C_sf"/>
</dbReference>
<proteinExistence type="predicted"/>
<evidence type="ECO:0000256" key="4">
    <source>
        <dbReference type="ARBA" id="ARBA00023163"/>
    </source>
</evidence>
<dbReference type="PANTHER" id="PTHR30055:SF175">
    <property type="entry name" value="HTH-TYPE TRANSCRIPTIONAL REPRESSOR KSTR2"/>
    <property type="match status" value="1"/>
</dbReference>
<evidence type="ECO:0000256" key="6">
    <source>
        <dbReference type="SAM" id="MobiDB-lite"/>
    </source>
</evidence>
<keyword evidence="2" id="KW-0805">Transcription regulation</keyword>
<name>A0A2U0SBA7_9SPHN</name>
<evidence type="ECO:0000256" key="1">
    <source>
        <dbReference type="ARBA" id="ARBA00022491"/>
    </source>
</evidence>
<keyword evidence="9" id="KW-1185">Reference proteome</keyword>
<dbReference type="InterPro" id="IPR001647">
    <property type="entry name" value="HTH_TetR"/>
</dbReference>
<dbReference type="Pfam" id="PF17932">
    <property type="entry name" value="TetR_C_24"/>
    <property type="match status" value="1"/>
</dbReference>
<organism evidence="8 9">
    <name type="scientific">Sphingomonas pokkalii</name>
    <dbReference type="NCBI Taxonomy" id="2175090"/>
    <lineage>
        <taxon>Bacteria</taxon>
        <taxon>Pseudomonadati</taxon>
        <taxon>Pseudomonadota</taxon>
        <taxon>Alphaproteobacteria</taxon>
        <taxon>Sphingomonadales</taxon>
        <taxon>Sphingomonadaceae</taxon>
        <taxon>Sphingomonas</taxon>
    </lineage>
</organism>
<comment type="caution">
    <text evidence="8">The sequence shown here is derived from an EMBL/GenBank/DDBJ whole genome shotgun (WGS) entry which is preliminary data.</text>
</comment>
<feature type="domain" description="HTH tetR-type" evidence="7">
    <location>
        <begin position="19"/>
        <end position="79"/>
    </location>
</feature>
<reference evidence="8 9" key="1">
    <citation type="submission" date="2018-05" db="EMBL/GenBank/DDBJ databases">
        <title>Description of Sphingomonas pokkalii sp nov, isolated from the rhizosphere of saline tolerant pokkali rice and its draft genome analysis.</title>
        <authorList>
            <person name="Menon R."/>
            <person name="Kumari S."/>
            <person name="Rameshkumar N."/>
        </authorList>
    </citation>
    <scope>NUCLEOTIDE SEQUENCE [LARGE SCALE GENOMIC DNA]</scope>
    <source>
        <strain evidence="8 9">L3B27</strain>
    </source>
</reference>
<dbReference type="PROSITE" id="PS50977">
    <property type="entry name" value="HTH_TETR_2"/>
    <property type="match status" value="1"/>
</dbReference>
<dbReference type="Gene3D" id="1.10.10.60">
    <property type="entry name" value="Homeodomain-like"/>
    <property type="match status" value="1"/>
</dbReference>
<protein>
    <recommendedName>
        <fullName evidence="7">HTH tetR-type domain-containing protein</fullName>
    </recommendedName>
</protein>
<dbReference type="OrthoDB" id="9795242at2"/>
<dbReference type="InterPro" id="IPR041490">
    <property type="entry name" value="KstR2_TetR_C"/>
</dbReference>
<feature type="region of interest" description="Disordered" evidence="6">
    <location>
        <begin position="1"/>
        <end position="21"/>
    </location>
</feature>
<evidence type="ECO:0000256" key="3">
    <source>
        <dbReference type="ARBA" id="ARBA00023125"/>
    </source>
</evidence>
<evidence type="ECO:0000256" key="5">
    <source>
        <dbReference type="PROSITE-ProRule" id="PRU00335"/>
    </source>
</evidence>
<dbReference type="InterPro" id="IPR050109">
    <property type="entry name" value="HTH-type_TetR-like_transc_reg"/>
</dbReference>
<gene>
    <name evidence="8" type="ORF">DD559_04230</name>
</gene>
<dbReference type="PRINTS" id="PR00455">
    <property type="entry name" value="HTHTETR"/>
</dbReference>
<dbReference type="InterPro" id="IPR009057">
    <property type="entry name" value="Homeodomain-like_sf"/>
</dbReference>
<dbReference type="Proteomes" id="UP000245890">
    <property type="component" value="Unassembled WGS sequence"/>
</dbReference>
<dbReference type="PANTHER" id="PTHR30055">
    <property type="entry name" value="HTH-TYPE TRANSCRIPTIONAL REGULATOR RUTR"/>
    <property type="match status" value="1"/>
</dbReference>
<dbReference type="GO" id="GO:0003700">
    <property type="term" value="F:DNA-binding transcription factor activity"/>
    <property type="evidence" value="ECO:0007669"/>
    <property type="project" value="TreeGrafter"/>
</dbReference>